<evidence type="ECO:0000256" key="5">
    <source>
        <dbReference type="SAM" id="Phobius"/>
    </source>
</evidence>
<dbReference type="Pfam" id="PF09307">
    <property type="entry name" value="MHC2-interact"/>
    <property type="match status" value="1"/>
</dbReference>
<dbReference type="SUPFAM" id="SSF57610">
    <property type="entry name" value="Thyroglobulin type-1 domain"/>
    <property type="match status" value="1"/>
</dbReference>
<dbReference type="AlphaFoldDB" id="A0AAD5ASR7"/>
<proteinExistence type="predicted"/>
<keyword evidence="1 2" id="KW-1015">Disulfide bond</keyword>
<dbReference type="CDD" id="cd00191">
    <property type="entry name" value="TY"/>
    <property type="match status" value="1"/>
</dbReference>
<comment type="caution">
    <text evidence="7">The sequence shown here is derived from an EMBL/GenBank/DDBJ whole genome shotgun (WGS) entry which is preliminary data.</text>
</comment>
<feature type="non-terminal residue" evidence="7">
    <location>
        <position position="1"/>
    </location>
</feature>
<feature type="disulfide bond" evidence="2 3">
    <location>
        <begin position="120"/>
        <end position="139"/>
    </location>
</feature>
<dbReference type="GO" id="GO:0035718">
    <property type="term" value="F:macrophage migration inhibitory factor binding"/>
    <property type="evidence" value="ECO:0007669"/>
    <property type="project" value="InterPro"/>
</dbReference>
<feature type="disulfide bond" evidence="2">
    <location>
        <begin position="150"/>
        <end position="156"/>
    </location>
</feature>
<keyword evidence="5" id="KW-1133">Transmembrane helix</keyword>
<comment type="caution">
    <text evidence="3">Lacks conserved residue(s) required for the propagation of feature annotation.</text>
</comment>
<dbReference type="GO" id="GO:0016020">
    <property type="term" value="C:membrane"/>
    <property type="evidence" value="ECO:0007669"/>
    <property type="project" value="InterPro"/>
</dbReference>
<dbReference type="PRINTS" id="PR01990">
    <property type="entry name" value="CD74ANTIGEN"/>
</dbReference>
<dbReference type="Proteomes" id="UP001205998">
    <property type="component" value="Unassembled WGS sequence"/>
</dbReference>
<feature type="non-terminal residue" evidence="7">
    <location>
        <position position="178"/>
    </location>
</feature>
<dbReference type="InterPro" id="IPR000716">
    <property type="entry name" value="Thyroglobulin_1"/>
</dbReference>
<dbReference type="PROSITE" id="PS00484">
    <property type="entry name" value="THYROGLOBULIN_1_1"/>
    <property type="match status" value="1"/>
</dbReference>
<feature type="disulfide bond" evidence="2">
    <location>
        <begin position="158"/>
        <end position="177"/>
    </location>
</feature>
<dbReference type="GO" id="GO:0019882">
    <property type="term" value="P:antigen processing and presentation"/>
    <property type="evidence" value="ECO:0007669"/>
    <property type="project" value="InterPro"/>
</dbReference>
<dbReference type="SMART" id="SM00211">
    <property type="entry name" value="TY"/>
    <property type="match status" value="1"/>
</dbReference>
<protein>
    <submittedName>
        <fullName evidence="7">HLA class II histocompatibility antigen gamma chain</fullName>
    </submittedName>
</protein>
<evidence type="ECO:0000313" key="7">
    <source>
        <dbReference type="EMBL" id="KAI5622268.1"/>
    </source>
</evidence>
<dbReference type="GO" id="GO:0042289">
    <property type="term" value="F:MHC class II protein binding"/>
    <property type="evidence" value="ECO:0007669"/>
    <property type="project" value="InterPro"/>
</dbReference>
<feature type="transmembrane region" description="Helical" evidence="5">
    <location>
        <begin position="32"/>
        <end position="57"/>
    </location>
</feature>
<dbReference type="InterPro" id="IPR015386">
    <property type="entry name" value="MHC_II-assoc_invar/CLIP_MHC-bd"/>
</dbReference>
<dbReference type="InterPro" id="IPR043530">
    <property type="entry name" value="CD74_antigen"/>
</dbReference>
<evidence type="ECO:0000256" key="2">
    <source>
        <dbReference type="PIRSR" id="PIRSR001992-1"/>
    </source>
</evidence>
<dbReference type="Gene3D" id="4.10.800.10">
    <property type="entry name" value="Thyroglobulin type-1"/>
    <property type="match status" value="1"/>
</dbReference>
<keyword evidence="5" id="KW-0812">Transmembrane</keyword>
<dbReference type="InterPro" id="IPR022339">
    <property type="entry name" value="MHC_II-assoc_invar_chain"/>
</dbReference>
<evidence type="ECO:0000256" key="3">
    <source>
        <dbReference type="PROSITE-ProRule" id="PRU00500"/>
    </source>
</evidence>
<gene>
    <name evidence="7" type="ORF">C0J50_17869</name>
</gene>
<organism evidence="7 8">
    <name type="scientific">Silurus asotus</name>
    <name type="common">Amur catfish</name>
    <name type="synonym">Parasilurus asotus</name>
    <dbReference type="NCBI Taxonomy" id="30991"/>
    <lineage>
        <taxon>Eukaryota</taxon>
        <taxon>Metazoa</taxon>
        <taxon>Chordata</taxon>
        <taxon>Craniata</taxon>
        <taxon>Vertebrata</taxon>
        <taxon>Euteleostomi</taxon>
        <taxon>Actinopterygii</taxon>
        <taxon>Neopterygii</taxon>
        <taxon>Teleostei</taxon>
        <taxon>Ostariophysi</taxon>
        <taxon>Siluriformes</taxon>
        <taxon>Siluridae</taxon>
        <taxon>Silurus</taxon>
    </lineage>
</organism>
<sequence length="178" mass="19409">LSEMSEEQLVSAPNEQPTIGMMPSRGGSNKKALLVAGLTVLATLLIAGQAFTAYSVYQHSEKLSMLERRSERLQEITIKAKANRTPMKMAVPMSSLHLMAIDTSDKVQSSPKPEVPITKCQKEAAGLIPIPVPFYKPKCDALGAYVPEQCWNETKCWCVDQNGDPKSDTLVEGRANCG</sequence>
<dbReference type="PIRSF" id="PIRSF001992">
    <property type="entry name" value="CD74_antigen"/>
    <property type="match status" value="1"/>
</dbReference>
<evidence type="ECO:0000313" key="8">
    <source>
        <dbReference type="Proteomes" id="UP001205998"/>
    </source>
</evidence>
<dbReference type="GO" id="GO:0006886">
    <property type="term" value="P:intracellular protein transport"/>
    <property type="evidence" value="ECO:0007669"/>
    <property type="project" value="InterPro"/>
</dbReference>
<dbReference type="GO" id="GO:0006955">
    <property type="term" value="P:immune response"/>
    <property type="evidence" value="ECO:0007669"/>
    <property type="project" value="InterPro"/>
</dbReference>
<name>A0AAD5ASR7_SILAS</name>
<keyword evidence="8" id="KW-1185">Reference proteome</keyword>
<evidence type="ECO:0000256" key="1">
    <source>
        <dbReference type="ARBA" id="ARBA00023157"/>
    </source>
</evidence>
<reference evidence="7" key="1">
    <citation type="submission" date="2018-07" db="EMBL/GenBank/DDBJ databases">
        <title>Comparative genomics of catfishes provides insights into carnivory and benthic adaptation.</title>
        <authorList>
            <person name="Zhang Y."/>
            <person name="Wang D."/>
            <person name="Peng Z."/>
            <person name="Zheng S."/>
            <person name="Shao F."/>
            <person name="Tao W."/>
        </authorList>
    </citation>
    <scope>NUCLEOTIDE SEQUENCE</scope>
    <source>
        <strain evidence="7">Chongqing</strain>
    </source>
</reference>
<evidence type="ECO:0000259" key="6">
    <source>
        <dbReference type="PROSITE" id="PS51162"/>
    </source>
</evidence>
<dbReference type="EMBL" id="MU551617">
    <property type="protein sequence ID" value="KAI5622268.1"/>
    <property type="molecule type" value="Genomic_DNA"/>
</dbReference>
<dbReference type="InterPro" id="IPR036857">
    <property type="entry name" value="Thyroglobulin_1_sf"/>
</dbReference>
<dbReference type="Pfam" id="PF00086">
    <property type="entry name" value="Thyroglobulin_1"/>
    <property type="match status" value="1"/>
</dbReference>
<dbReference type="PROSITE" id="PS51162">
    <property type="entry name" value="THYROGLOBULIN_1_2"/>
    <property type="match status" value="1"/>
</dbReference>
<evidence type="ECO:0000256" key="4">
    <source>
        <dbReference type="SAM" id="MobiDB-lite"/>
    </source>
</evidence>
<feature type="region of interest" description="Disordered" evidence="4">
    <location>
        <begin position="1"/>
        <end position="24"/>
    </location>
</feature>
<keyword evidence="5" id="KW-0472">Membrane</keyword>
<accession>A0AAD5ASR7</accession>
<feature type="domain" description="Thyroglobulin type-1" evidence="6">
    <location>
        <begin position="117"/>
        <end position="177"/>
    </location>
</feature>